<evidence type="ECO:0000256" key="1">
    <source>
        <dbReference type="SAM" id="MobiDB-lite"/>
    </source>
</evidence>
<accession>A0AAF0Q6K8</accession>
<dbReference type="AlphaFoldDB" id="A0AAF0Q6K8"/>
<reference evidence="2" key="1">
    <citation type="submission" date="2023-08" db="EMBL/GenBank/DDBJ databases">
        <title>A de novo genome assembly of Solanum verrucosum Schlechtendal, a Mexican diploid species geographically isolated from the other diploid A-genome species in potato relatives.</title>
        <authorList>
            <person name="Hosaka K."/>
        </authorList>
    </citation>
    <scope>NUCLEOTIDE SEQUENCE</scope>
    <source>
        <tissue evidence="2">Young leaves</tissue>
    </source>
</reference>
<dbReference type="Proteomes" id="UP001234989">
    <property type="component" value="Chromosome 2"/>
</dbReference>
<protein>
    <submittedName>
        <fullName evidence="2">Uncharacterized protein</fullName>
    </submittedName>
</protein>
<sequence>MFAGKVLLSIASAVRKPLAIDKAIQIRSRPSLVQPSLEANNVEQLKGDAIAFLNAKRDGNQMAEVSSTKELASTNLNVFKVMENATAEVNNNATNLINESIVELGQQLSQNRGVTRNWTLVAYKNSAGRHIRSSASQSNSPERENGDIGNFQLRVDPKFTNSECF</sequence>
<feature type="region of interest" description="Disordered" evidence="1">
    <location>
        <begin position="129"/>
        <end position="152"/>
    </location>
</feature>
<organism evidence="2 3">
    <name type="scientific">Solanum verrucosum</name>
    <dbReference type="NCBI Taxonomy" id="315347"/>
    <lineage>
        <taxon>Eukaryota</taxon>
        <taxon>Viridiplantae</taxon>
        <taxon>Streptophyta</taxon>
        <taxon>Embryophyta</taxon>
        <taxon>Tracheophyta</taxon>
        <taxon>Spermatophyta</taxon>
        <taxon>Magnoliopsida</taxon>
        <taxon>eudicotyledons</taxon>
        <taxon>Gunneridae</taxon>
        <taxon>Pentapetalae</taxon>
        <taxon>asterids</taxon>
        <taxon>lamiids</taxon>
        <taxon>Solanales</taxon>
        <taxon>Solanaceae</taxon>
        <taxon>Solanoideae</taxon>
        <taxon>Solaneae</taxon>
        <taxon>Solanum</taxon>
    </lineage>
</organism>
<gene>
    <name evidence="2" type="ORF">MTR67_007699</name>
</gene>
<keyword evidence="3" id="KW-1185">Reference proteome</keyword>
<evidence type="ECO:0000313" key="2">
    <source>
        <dbReference type="EMBL" id="WMV14314.1"/>
    </source>
</evidence>
<name>A0AAF0Q6K8_SOLVR</name>
<dbReference type="EMBL" id="CP133613">
    <property type="protein sequence ID" value="WMV14314.1"/>
    <property type="molecule type" value="Genomic_DNA"/>
</dbReference>
<proteinExistence type="predicted"/>
<evidence type="ECO:0000313" key="3">
    <source>
        <dbReference type="Proteomes" id="UP001234989"/>
    </source>
</evidence>